<comment type="caution">
    <text evidence="4">The sequence shown here is derived from an EMBL/GenBank/DDBJ whole genome shotgun (WGS) entry which is preliminary data.</text>
</comment>
<keyword evidence="2" id="KW-0732">Signal</keyword>
<evidence type="ECO:0000313" key="6">
    <source>
        <dbReference type="Proteomes" id="UP000642938"/>
    </source>
</evidence>
<feature type="chain" id="PRO_5031093680" evidence="2">
    <location>
        <begin position="24"/>
        <end position="510"/>
    </location>
</feature>
<gene>
    <name evidence="3" type="ORF">GCM10007422_09790</name>
    <name evidence="4" type="ORF">GGQ60_001653</name>
</gene>
<dbReference type="Proteomes" id="UP000642938">
    <property type="component" value="Unassembled WGS sequence"/>
</dbReference>
<dbReference type="AlphaFoldDB" id="A0A7W6KBR2"/>
<dbReference type="EMBL" id="JACIEF010000002">
    <property type="protein sequence ID" value="MBB4107672.1"/>
    <property type="molecule type" value="Genomic_DNA"/>
</dbReference>
<dbReference type="SUPFAM" id="SSF82171">
    <property type="entry name" value="DPP6 N-terminal domain-like"/>
    <property type="match status" value="2"/>
</dbReference>
<dbReference type="EMBL" id="BMHZ01000001">
    <property type="protein sequence ID" value="GGG97826.1"/>
    <property type="molecule type" value="Genomic_DNA"/>
</dbReference>
<reference evidence="3" key="1">
    <citation type="journal article" date="2014" name="Int. J. Syst. Evol. Microbiol.">
        <title>Complete genome of a new Firmicutes species belonging to the dominant human colonic microbiota ('Ruminococcus bicirculans') reveals two chromosomes and a selective capacity to utilize plant glucans.</title>
        <authorList>
            <consortium name="NISC Comparative Sequencing Program"/>
            <person name="Wegmann U."/>
            <person name="Louis P."/>
            <person name="Goesmann A."/>
            <person name="Henrissat B."/>
            <person name="Duncan S.H."/>
            <person name="Flint H.J."/>
        </authorList>
    </citation>
    <scope>NUCLEOTIDE SEQUENCE</scope>
    <source>
        <strain evidence="3">CGMCC 1.15287</strain>
    </source>
</reference>
<dbReference type="Pfam" id="PF07676">
    <property type="entry name" value="PD40"/>
    <property type="match status" value="1"/>
</dbReference>
<evidence type="ECO:0000256" key="2">
    <source>
        <dbReference type="SAM" id="SignalP"/>
    </source>
</evidence>
<dbReference type="Proteomes" id="UP000532273">
    <property type="component" value="Unassembled WGS sequence"/>
</dbReference>
<proteinExistence type="inferred from homology"/>
<reference evidence="3" key="4">
    <citation type="submission" date="2024-05" db="EMBL/GenBank/DDBJ databases">
        <authorList>
            <person name="Sun Q."/>
            <person name="Zhou Y."/>
        </authorList>
    </citation>
    <scope>NUCLEOTIDE SEQUENCE</scope>
    <source>
        <strain evidence="3">CGMCC 1.15287</strain>
    </source>
</reference>
<dbReference type="PANTHER" id="PTHR36842">
    <property type="entry name" value="PROTEIN TOLB HOMOLOG"/>
    <property type="match status" value="1"/>
</dbReference>
<keyword evidence="6" id="KW-1185">Reference proteome</keyword>
<evidence type="ECO:0000313" key="5">
    <source>
        <dbReference type="Proteomes" id="UP000532273"/>
    </source>
</evidence>
<protein>
    <submittedName>
        <fullName evidence="4">Tol biopolymer transport system component</fullName>
    </submittedName>
</protein>
<accession>A0A7W6KBR2</accession>
<dbReference type="InterPro" id="IPR011659">
    <property type="entry name" value="WD40"/>
</dbReference>
<dbReference type="RefSeq" id="WP_183762059.1">
    <property type="nucleotide sequence ID" value="NZ_BMHZ01000001.1"/>
</dbReference>
<evidence type="ECO:0000313" key="3">
    <source>
        <dbReference type="EMBL" id="GGG97826.1"/>
    </source>
</evidence>
<dbReference type="InterPro" id="IPR011042">
    <property type="entry name" value="6-blade_b-propeller_TolB-like"/>
</dbReference>
<organism evidence="4 5">
    <name type="scientific">Pedobacter zeae</name>
    <dbReference type="NCBI Taxonomy" id="1737356"/>
    <lineage>
        <taxon>Bacteria</taxon>
        <taxon>Pseudomonadati</taxon>
        <taxon>Bacteroidota</taxon>
        <taxon>Sphingobacteriia</taxon>
        <taxon>Sphingobacteriales</taxon>
        <taxon>Sphingobacteriaceae</taxon>
        <taxon>Pedobacter</taxon>
    </lineage>
</organism>
<dbReference type="Gene3D" id="2.120.10.30">
    <property type="entry name" value="TolB, C-terminal domain"/>
    <property type="match status" value="1"/>
</dbReference>
<evidence type="ECO:0000313" key="4">
    <source>
        <dbReference type="EMBL" id="MBB4107672.1"/>
    </source>
</evidence>
<reference evidence="6" key="2">
    <citation type="journal article" date="2019" name="Int. J. Syst. Evol. Microbiol.">
        <title>The Global Catalogue of Microorganisms (GCM) 10K type strain sequencing project: providing services to taxonomists for standard genome sequencing and annotation.</title>
        <authorList>
            <consortium name="The Broad Institute Genomics Platform"/>
            <consortium name="The Broad Institute Genome Sequencing Center for Infectious Disease"/>
            <person name="Wu L."/>
            <person name="Ma J."/>
        </authorList>
    </citation>
    <scope>NUCLEOTIDE SEQUENCE [LARGE SCALE GENOMIC DNA]</scope>
    <source>
        <strain evidence="6">CGMCC 1.15287</strain>
    </source>
</reference>
<feature type="signal peptide" evidence="2">
    <location>
        <begin position="1"/>
        <end position="23"/>
    </location>
</feature>
<dbReference type="PANTHER" id="PTHR36842:SF1">
    <property type="entry name" value="PROTEIN TOLB"/>
    <property type="match status" value="1"/>
</dbReference>
<comment type="similarity">
    <text evidence="1">Belongs to the TolB family.</text>
</comment>
<evidence type="ECO:0000256" key="1">
    <source>
        <dbReference type="ARBA" id="ARBA00009820"/>
    </source>
</evidence>
<reference evidence="4 5" key="3">
    <citation type="submission" date="2020-08" db="EMBL/GenBank/DDBJ databases">
        <title>Genomic Encyclopedia of Type Strains, Phase IV (KMG-IV): sequencing the most valuable type-strain genomes for metagenomic binning, comparative biology and taxonomic classification.</title>
        <authorList>
            <person name="Goeker M."/>
        </authorList>
    </citation>
    <scope>NUCLEOTIDE SEQUENCE [LARGE SCALE GENOMIC DNA]</scope>
    <source>
        <strain evidence="4 5">DSM 100774</strain>
    </source>
</reference>
<name>A0A7W6KBR2_9SPHI</name>
<sequence length="510" mass="54637">MKNHSITTTILFIVFLLANNTFAQQKGSLTIKIIGITPHEKFVFKDIKNKPLTFTRSATQYLGVFDYGTPYKFVQVSGLRQAKLKNSEGNINSSEAMVEIDCTPAEKKLELVSRSSDSKAFGTFYGSVSASVGGIKGPGINQGQYVAYMTSWNVDPKHGGKNRQIIWFNRGNGRTTLVSKGLDGLGGNNDSYEAVVDVSGYNVAFESHANNLVKGDINNVSDIFIWNLVSDTVRCLTCDGNYASSSPSVSKNGDFVAFQSKANNLTAGVDGKNVTNVYLKNVRTGETLLISKEPLTGKGLGGAHPSISEDGSRIAFVSNSDKLVAGDNNRLWDIFIWEKDKPVLKRISFTASGAERNQGNESSGRIVKPNISGNGKFVTFATTASNMFEKETSSTLQQVYVAEIETGKIIRASETSAGIAGNKDSPIAQGDKIAISYDGKLVAFPTAATNLGGNIILKNIETGKIQAYGTPGNGGVGTVAISRNGNTIVFPSSEKLDKKYNSTGIFAISN</sequence>